<dbReference type="Gramene" id="HORVU.MOREX.r3.5HG0533890.1">
    <property type="protein sequence ID" value="HORVU.MOREX.r3.5HG0533890.1.CDS1"/>
    <property type="gene ID" value="HORVU.MOREX.r3.5HG0533890"/>
</dbReference>
<dbReference type="PANTHER" id="PTHR31719">
    <property type="entry name" value="NAC TRANSCRIPTION FACTOR 56"/>
    <property type="match status" value="1"/>
</dbReference>
<dbReference type="AlphaFoldDB" id="A0A8I7BFY4"/>
<dbReference type="Pfam" id="PF02365">
    <property type="entry name" value="NAM"/>
    <property type="match status" value="1"/>
</dbReference>
<dbReference type="SUPFAM" id="SSF101941">
    <property type="entry name" value="NAC domain"/>
    <property type="match status" value="1"/>
</dbReference>
<feature type="compositionally biased region" description="Basic and acidic residues" evidence="6">
    <location>
        <begin position="195"/>
        <end position="204"/>
    </location>
</feature>
<keyword evidence="4" id="KW-0804">Transcription</keyword>
<proteinExistence type="predicted"/>
<keyword evidence="5" id="KW-0539">Nucleus</keyword>
<evidence type="ECO:0000313" key="8">
    <source>
        <dbReference type="EnsemblPlants" id="HORVU.MOREX.r3.5HG0533860.1.CDS1"/>
    </source>
</evidence>
<dbReference type="PANTHER" id="PTHR31719:SF179">
    <property type="entry name" value="OS08G0148400 PROTEIN"/>
    <property type="match status" value="1"/>
</dbReference>
<reference evidence="8" key="3">
    <citation type="submission" date="2022-01" db="UniProtKB">
        <authorList>
            <consortium name="EnsemblPlants"/>
        </authorList>
    </citation>
    <scope>IDENTIFICATION</scope>
    <source>
        <strain evidence="8">subsp. vulgare</strain>
    </source>
</reference>
<keyword evidence="3" id="KW-0238">DNA-binding</keyword>
<dbReference type="Proteomes" id="UP000011116">
    <property type="component" value="Chromosome 5H"/>
</dbReference>
<evidence type="ECO:0000256" key="4">
    <source>
        <dbReference type="ARBA" id="ARBA00023163"/>
    </source>
</evidence>
<comment type="subcellular location">
    <subcellularLocation>
        <location evidence="1">Nucleus</location>
    </subcellularLocation>
</comment>
<feature type="compositionally biased region" description="Low complexity" evidence="6">
    <location>
        <begin position="210"/>
        <end position="220"/>
    </location>
</feature>
<dbReference type="GO" id="GO:0005634">
    <property type="term" value="C:nucleus"/>
    <property type="evidence" value="ECO:0007669"/>
    <property type="project" value="UniProtKB-SubCell"/>
</dbReference>
<dbReference type="EnsemblPlants" id="HORVU.MOREX.r3.5HG0533910.1">
    <property type="protein sequence ID" value="HORVU.MOREX.r3.5HG0533910.1.CDS1"/>
    <property type="gene ID" value="HORVU.MOREX.r3.5HG0533910"/>
</dbReference>
<organism evidence="8 9">
    <name type="scientific">Hordeum vulgare subsp. vulgare</name>
    <name type="common">Domesticated barley</name>
    <dbReference type="NCBI Taxonomy" id="112509"/>
    <lineage>
        <taxon>Eukaryota</taxon>
        <taxon>Viridiplantae</taxon>
        <taxon>Streptophyta</taxon>
        <taxon>Embryophyta</taxon>
        <taxon>Tracheophyta</taxon>
        <taxon>Spermatophyta</taxon>
        <taxon>Magnoliopsida</taxon>
        <taxon>Liliopsida</taxon>
        <taxon>Poales</taxon>
        <taxon>Poaceae</taxon>
        <taxon>BOP clade</taxon>
        <taxon>Pooideae</taxon>
        <taxon>Triticodae</taxon>
        <taxon>Triticeae</taxon>
        <taxon>Hordeinae</taxon>
        <taxon>Hordeum</taxon>
    </lineage>
</organism>
<keyword evidence="2" id="KW-0805">Transcription regulation</keyword>
<sequence>MADGKLHLPAGYIFNPAGDLLITKYLRPRIDSGADGIFTDDMIHEADVCSAAPGDLVEMYPHARGTDRSNGKGGEWYFFTPAHYHKTKDGRSNGKRQRAVPAAGEGYYWHSEKGGIPVLDKHGNRVGNRRNLSYVQKLPGGNEKLRIGWCMTEYDLDGDDKKQDGVVLCKVCVSRHRSETTYEEVISAPGSRKRKADDVQHPEAPHPQTPRRQQPIIQQHGGLQVQETQRWFMSDEGETLPSGLVDDGSVDPGGFMSSEVTDDHVLSDDLQLQEGAAEDEDHTFLCMLDELLGLCDDTAVACSTPIVSCQS</sequence>
<dbReference type="GO" id="GO:0006355">
    <property type="term" value="P:regulation of DNA-templated transcription"/>
    <property type="evidence" value="ECO:0007669"/>
    <property type="project" value="InterPro"/>
</dbReference>
<evidence type="ECO:0000256" key="2">
    <source>
        <dbReference type="ARBA" id="ARBA00023015"/>
    </source>
</evidence>
<evidence type="ECO:0000313" key="9">
    <source>
        <dbReference type="Proteomes" id="UP000011116"/>
    </source>
</evidence>
<keyword evidence="9" id="KW-1185">Reference proteome</keyword>
<feature type="domain" description="NAC" evidence="7">
    <location>
        <begin position="8"/>
        <end position="174"/>
    </location>
</feature>
<accession>A0A8I7BFY4</accession>
<dbReference type="EnsemblPlants" id="HORVU.MOREX.r3.5HG0533870.1">
    <property type="protein sequence ID" value="HORVU.MOREX.r3.5HG0533870.1.CDS1"/>
    <property type="gene ID" value="HORVU.MOREX.r3.5HG0533870"/>
</dbReference>
<reference evidence="9" key="1">
    <citation type="journal article" date="2012" name="Nature">
        <title>A physical, genetic and functional sequence assembly of the barley genome.</title>
        <authorList>
            <consortium name="The International Barley Genome Sequencing Consortium"/>
            <person name="Mayer K.F."/>
            <person name="Waugh R."/>
            <person name="Brown J.W."/>
            <person name="Schulman A."/>
            <person name="Langridge P."/>
            <person name="Platzer M."/>
            <person name="Fincher G.B."/>
            <person name="Muehlbauer G.J."/>
            <person name="Sato K."/>
            <person name="Close T.J."/>
            <person name="Wise R.P."/>
            <person name="Stein N."/>
        </authorList>
    </citation>
    <scope>NUCLEOTIDE SEQUENCE [LARGE SCALE GENOMIC DNA]</scope>
    <source>
        <strain evidence="9">cv. Morex</strain>
    </source>
</reference>
<dbReference type="InterPro" id="IPR003441">
    <property type="entry name" value="NAC-dom"/>
</dbReference>
<evidence type="ECO:0000256" key="1">
    <source>
        <dbReference type="ARBA" id="ARBA00004123"/>
    </source>
</evidence>
<feature type="region of interest" description="Disordered" evidence="6">
    <location>
        <begin position="180"/>
        <end position="220"/>
    </location>
</feature>
<dbReference type="Gramene" id="HORVU.MOREX.r3.5HG0533900.1">
    <property type="protein sequence ID" value="HORVU.MOREX.r3.5HG0533900.1.CDS1"/>
    <property type="gene ID" value="HORVU.MOREX.r3.5HG0533900"/>
</dbReference>
<dbReference type="Gramene" id="HORVU.MOREX.r3.5HG0533870.1">
    <property type="protein sequence ID" value="HORVU.MOREX.r3.5HG0533870.1.CDS1"/>
    <property type="gene ID" value="HORVU.MOREX.r3.5HG0533870"/>
</dbReference>
<dbReference type="PROSITE" id="PS51005">
    <property type="entry name" value="NAC"/>
    <property type="match status" value="1"/>
</dbReference>
<name>A0A8I7BFY4_HORVV</name>
<evidence type="ECO:0000256" key="5">
    <source>
        <dbReference type="ARBA" id="ARBA00023242"/>
    </source>
</evidence>
<dbReference type="EnsemblPlants" id="HORVU.MOREX.r3.5HG0533900.1">
    <property type="protein sequence ID" value="HORVU.MOREX.r3.5HG0533900.1.CDS1"/>
    <property type="gene ID" value="HORVU.MOREX.r3.5HG0533900"/>
</dbReference>
<dbReference type="Gramene" id="HORVU.MOREX.r3.5HG0533910.1">
    <property type="protein sequence ID" value="HORVU.MOREX.r3.5HG0533910.1.CDS1"/>
    <property type="gene ID" value="HORVU.MOREX.r3.5HG0533910"/>
</dbReference>
<dbReference type="Gene3D" id="2.170.150.80">
    <property type="entry name" value="NAC domain"/>
    <property type="match status" value="1"/>
</dbReference>
<dbReference type="EnsemblPlants" id="HORVU.MOREX.r3.5HG0533890.1">
    <property type="protein sequence ID" value="HORVU.MOREX.r3.5HG0533890.1.CDS1"/>
    <property type="gene ID" value="HORVU.MOREX.r3.5HG0533890"/>
</dbReference>
<feature type="region of interest" description="Disordered" evidence="6">
    <location>
        <begin position="237"/>
        <end position="257"/>
    </location>
</feature>
<evidence type="ECO:0000259" key="7">
    <source>
        <dbReference type="PROSITE" id="PS51005"/>
    </source>
</evidence>
<evidence type="ECO:0000256" key="6">
    <source>
        <dbReference type="SAM" id="MobiDB-lite"/>
    </source>
</evidence>
<dbReference type="GO" id="GO:0003677">
    <property type="term" value="F:DNA binding"/>
    <property type="evidence" value="ECO:0007669"/>
    <property type="project" value="UniProtKB-KW"/>
</dbReference>
<dbReference type="EnsemblPlants" id="HORVU.MOREX.r3.5HG0533860.1">
    <property type="protein sequence ID" value="HORVU.MOREX.r3.5HG0533860.1.CDS1"/>
    <property type="gene ID" value="HORVU.MOREX.r3.5HG0533860"/>
</dbReference>
<dbReference type="InterPro" id="IPR036093">
    <property type="entry name" value="NAC_dom_sf"/>
</dbReference>
<protein>
    <recommendedName>
        <fullName evidence="7">NAC domain-containing protein</fullName>
    </recommendedName>
</protein>
<reference evidence="8" key="2">
    <citation type="submission" date="2020-10" db="EMBL/GenBank/DDBJ databases">
        <authorList>
            <person name="Scholz U."/>
            <person name="Mascher M."/>
            <person name="Fiebig A."/>
        </authorList>
    </citation>
    <scope>NUCLEOTIDE SEQUENCE [LARGE SCALE GENOMIC DNA]</scope>
    <source>
        <strain evidence="8">cv. Morex</strain>
    </source>
</reference>
<evidence type="ECO:0000256" key="3">
    <source>
        <dbReference type="ARBA" id="ARBA00023125"/>
    </source>
</evidence>
<dbReference type="Gramene" id="HORVU.MOREX.r3.5HG0533860.1">
    <property type="protein sequence ID" value="HORVU.MOREX.r3.5HG0533860.1.CDS1"/>
    <property type="gene ID" value="HORVU.MOREX.r3.5HG0533860"/>
</dbReference>
<dbReference type="SMR" id="A0A8I7BFY4"/>